<evidence type="ECO:0000259" key="12">
    <source>
        <dbReference type="Pfam" id="PF05658"/>
    </source>
</evidence>
<feature type="domain" description="Trimeric autotransporter adhesin YadA-like head" evidence="12">
    <location>
        <begin position="123"/>
        <end position="149"/>
    </location>
</feature>
<keyword evidence="10" id="KW-0175">Coiled coil</keyword>
<feature type="domain" description="Trimeric autotransporter adhesin YadA-like head" evidence="12">
    <location>
        <begin position="263"/>
        <end position="288"/>
    </location>
</feature>
<evidence type="ECO:0000256" key="7">
    <source>
        <dbReference type="ARBA" id="ARBA00022927"/>
    </source>
</evidence>
<dbReference type="Pfam" id="PF05658">
    <property type="entry name" value="YadA_head"/>
    <property type="match status" value="9"/>
</dbReference>
<keyword evidence="3" id="KW-0813">Transport</keyword>
<protein>
    <submittedName>
        <fullName evidence="14">YadA-like protein</fullName>
    </submittedName>
</protein>
<dbReference type="EMBL" id="BK015860">
    <property type="protein sequence ID" value="DAD70085.1"/>
    <property type="molecule type" value="Genomic_DNA"/>
</dbReference>
<feature type="domain" description="Trimeric autotransporter adhesin YadA-like head" evidence="12">
    <location>
        <begin position="236"/>
        <end position="261"/>
    </location>
</feature>
<feature type="domain" description="Trimeric autotransporter adhesin YadA-like head" evidence="12">
    <location>
        <begin position="53"/>
        <end position="78"/>
    </location>
</feature>
<evidence type="ECO:0000256" key="8">
    <source>
        <dbReference type="ARBA" id="ARBA00023136"/>
    </source>
</evidence>
<evidence type="ECO:0000256" key="9">
    <source>
        <dbReference type="ARBA" id="ARBA00023237"/>
    </source>
</evidence>
<proteinExistence type="inferred from homology"/>
<feature type="domain" description="Trimeric autotransporter adhesin YadA-like head" evidence="12">
    <location>
        <begin position="343"/>
        <end position="368"/>
    </location>
</feature>
<comment type="similarity">
    <text evidence="2">Belongs to the autotransporter-2 (AT-2) (TC 1.B.40) family.</text>
</comment>
<evidence type="ECO:0000256" key="3">
    <source>
        <dbReference type="ARBA" id="ARBA00022448"/>
    </source>
</evidence>
<feature type="domain" description="Trimeric autotransporter adhesin YadA-like stalk" evidence="13">
    <location>
        <begin position="408"/>
        <end position="450"/>
    </location>
</feature>
<feature type="domain" description="Trimeric autotransporter adhesin YadA-like C-terminal membrane anchor" evidence="11">
    <location>
        <begin position="612"/>
        <end position="664"/>
    </location>
</feature>
<dbReference type="InterPro" id="IPR008635">
    <property type="entry name" value="Coiled_stalk_dom"/>
</dbReference>
<evidence type="ECO:0000313" key="14">
    <source>
        <dbReference type="EMBL" id="DAD70085.1"/>
    </source>
</evidence>
<dbReference type="InterPro" id="IPR005594">
    <property type="entry name" value="YadA_C"/>
</dbReference>
<evidence type="ECO:0000256" key="5">
    <source>
        <dbReference type="ARBA" id="ARBA00022692"/>
    </source>
</evidence>
<dbReference type="Gene3D" id="2.150.10.10">
    <property type="entry name" value="Serralysin-like metalloprotease, C-terminal"/>
    <property type="match status" value="3"/>
</dbReference>
<dbReference type="InterPro" id="IPR045584">
    <property type="entry name" value="Pilin-like"/>
</dbReference>
<evidence type="ECO:0000259" key="13">
    <source>
        <dbReference type="Pfam" id="PF05662"/>
    </source>
</evidence>
<organism evidence="14">
    <name type="scientific">Myoviridae sp. ct6uZ8</name>
    <dbReference type="NCBI Taxonomy" id="2827603"/>
    <lineage>
        <taxon>Viruses</taxon>
        <taxon>Duplodnaviria</taxon>
        <taxon>Heunggongvirae</taxon>
        <taxon>Uroviricota</taxon>
        <taxon>Caudoviricetes</taxon>
    </lineage>
</organism>
<dbReference type="SUPFAM" id="SSF101967">
    <property type="entry name" value="Adhesin YadA, collagen-binding domain"/>
    <property type="match status" value="3"/>
</dbReference>
<keyword evidence="5" id="KW-0812">Transmembrane</keyword>
<keyword evidence="8" id="KW-0472">Membrane</keyword>
<dbReference type="CDD" id="cd12820">
    <property type="entry name" value="LbR_YadA-like"/>
    <property type="match status" value="3"/>
</dbReference>
<feature type="domain" description="Trimeric autotransporter adhesin YadA-like head" evidence="12">
    <location>
        <begin position="209"/>
        <end position="233"/>
    </location>
</feature>
<feature type="domain" description="Trimeric autotransporter adhesin YadA-like stalk" evidence="13">
    <location>
        <begin position="549"/>
        <end position="588"/>
    </location>
</feature>
<keyword evidence="7" id="KW-0653">Protein transport</keyword>
<dbReference type="Pfam" id="PF05662">
    <property type="entry name" value="YadA_stalk"/>
    <property type="match status" value="2"/>
</dbReference>
<dbReference type="GO" id="GO:0015031">
    <property type="term" value="P:protein transport"/>
    <property type="evidence" value="ECO:0007669"/>
    <property type="project" value="UniProtKB-KW"/>
</dbReference>
<keyword evidence="6" id="KW-0732">Signal</keyword>
<dbReference type="SUPFAM" id="SSF54523">
    <property type="entry name" value="Pili subunits"/>
    <property type="match status" value="1"/>
</dbReference>
<evidence type="ECO:0000256" key="4">
    <source>
        <dbReference type="ARBA" id="ARBA00022452"/>
    </source>
</evidence>
<evidence type="ECO:0000256" key="2">
    <source>
        <dbReference type="ARBA" id="ARBA00005848"/>
    </source>
</evidence>
<reference evidence="14" key="1">
    <citation type="journal article" date="2021" name="Proc. Natl. Acad. Sci. U.S.A.">
        <title>A Catalog of Tens of Thousands of Viruses from Human Metagenomes Reveals Hidden Associations with Chronic Diseases.</title>
        <authorList>
            <person name="Tisza M.J."/>
            <person name="Buck C.B."/>
        </authorList>
    </citation>
    <scope>NUCLEOTIDE SEQUENCE</scope>
    <source>
        <strain evidence="14">Ct6uZ8</strain>
    </source>
</reference>
<accession>A0A8S5LIY5</accession>
<evidence type="ECO:0000259" key="11">
    <source>
        <dbReference type="Pfam" id="PF03895"/>
    </source>
</evidence>
<name>A0A8S5LIY5_9CAUD</name>
<dbReference type="InterPro" id="IPR011049">
    <property type="entry name" value="Serralysin-like_metalloprot_C"/>
</dbReference>
<evidence type="ECO:0000256" key="6">
    <source>
        <dbReference type="ARBA" id="ARBA00022729"/>
    </source>
</evidence>
<comment type="subcellular location">
    <subcellularLocation>
        <location evidence="1">Cell outer membrane</location>
    </subcellularLocation>
</comment>
<keyword evidence="4" id="KW-1134">Transmembrane beta strand</keyword>
<feature type="domain" description="Trimeric autotransporter adhesin YadA-like head" evidence="12">
    <location>
        <begin position="95"/>
        <end position="121"/>
    </location>
</feature>
<dbReference type="InterPro" id="IPR008640">
    <property type="entry name" value="Adhesin_Head_dom"/>
</dbReference>
<keyword evidence="9" id="KW-0998">Cell outer membrane</keyword>
<dbReference type="GO" id="GO:0019867">
    <property type="term" value="C:outer membrane"/>
    <property type="evidence" value="ECO:0007669"/>
    <property type="project" value="InterPro"/>
</dbReference>
<dbReference type="Gene3D" id="3.30.1300.30">
    <property type="entry name" value="GSPII I/J protein-like"/>
    <property type="match status" value="1"/>
</dbReference>
<evidence type="ECO:0000256" key="10">
    <source>
        <dbReference type="SAM" id="Coils"/>
    </source>
</evidence>
<feature type="domain" description="Trimeric autotransporter adhesin YadA-like head" evidence="12">
    <location>
        <begin position="151"/>
        <end position="176"/>
    </location>
</feature>
<sequence>MNTTTKLNKVILSAAVMASLTGSVFAAGVNNTVDPAAVAMGAEAYGNSNTITATGTSAFAVGYNNTISADNAVAYGNSNVASGTNSLVGGEYAKAKGRNSVAIGSSAQALQDNTFAIGSQARANGEDALAFGNGAYSENKSTVAVGKSARAKGLMGTAVGYGTSATADYTTAVGYQNAVTGQQSSAIGINNKTTGQFASAVGTNNETNGSYAFAAGFKSKAVADNSIAVGNQAESSGDHGLAIGTIANATATDAVAVGHSANATGKYSVAIGSGNKAEGESAINIGSNNHGAYDHATIVGSENNIAYSDHMVDPYGDVVVGTKNNMQDSYFSIAVGNNNSLSNADNSVAIGNNTSVSVAESVAIGHEAKADTVVGTSSASIGGTTYNFAGDNPVGTVSIGDVSKERTLINVAAGRISDTSTDAVNGSQLHAVATEAVKHTVVTAGNNINVTSGTAANGGTKYTVALSNDLSVNSAAFGANTDPIHNVIDKNGVAVFNGDVDTHYNANGTSIEDRNTLDNAQYNLDGMVADSNGKRVEFTTTNITAGDQQIHGVAAGTAGTDAVNMNQLTSALNQVNGNNNALSNMVKSNQQEARKGIAGTAALAGLHPLDFDPDHKLDVMAGYGHFHGTNAGAVGIAYRPNEDLMFTVGTTFGSDNVINAGVSYKVGAKSEVSRSKATLIKDLDEAKKEIAQLKADNEKIKAILEKVLGEQAADLK</sequence>
<evidence type="ECO:0000256" key="1">
    <source>
        <dbReference type="ARBA" id="ARBA00004442"/>
    </source>
</evidence>
<feature type="domain" description="Trimeric autotransporter adhesin YadA-like head" evidence="12">
    <location>
        <begin position="180"/>
        <end position="204"/>
    </location>
</feature>
<feature type="coiled-coil region" evidence="10">
    <location>
        <begin position="669"/>
        <end position="710"/>
    </location>
</feature>
<dbReference type="Pfam" id="PF03895">
    <property type="entry name" value="YadA_anchor"/>
    <property type="match status" value="1"/>
</dbReference>